<protein>
    <submittedName>
        <fullName evidence="1">Uncharacterized protein</fullName>
    </submittedName>
</protein>
<accession>A0AB39KXR4</accession>
<dbReference type="RefSeq" id="WP_369062264.1">
    <property type="nucleotide sequence ID" value="NZ_CP158375.1"/>
</dbReference>
<dbReference type="AlphaFoldDB" id="A0AB39KXR4"/>
<name>A0AB39KXR4_9CAUL</name>
<sequence>MKLDPSRAIGAFGAVALCGACWLAISALAPSKASFNEIDVQRINVREPDGTLRIVLAGSQRIGGLVVEGKEYPHPSRTQAGLIFFNDEGTENGGLVFDGKLVDGKPTNTGHLSFDRWRQDQTLYLQSVEDGTRRRAGVFVQDRPDRPLDFASLERIRAMETGKAKDAAYRAAGFDERAQRAFLGRDFDNSSQLVLRDAAGRPRLRLRVEAQGEASIQFLDQTGRVTRTVTPTG</sequence>
<evidence type="ECO:0000313" key="1">
    <source>
        <dbReference type="EMBL" id="XDO98392.1"/>
    </source>
</evidence>
<organism evidence="1">
    <name type="scientific">Caulobacter sp. 73W</name>
    <dbReference type="NCBI Taxonomy" id="3161137"/>
    <lineage>
        <taxon>Bacteria</taxon>
        <taxon>Pseudomonadati</taxon>
        <taxon>Pseudomonadota</taxon>
        <taxon>Alphaproteobacteria</taxon>
        <taxon>Caulobacterales</taxon>
        <taxon>Caulobacteraceae</taxon>
        <taxon>Caulobacter</taxon>
    </lineage>
</organism>
<proteinExistence type="predicted"/>
<reference evidence="1" key="1">
    <citation type="submission" date="2024-06" db="EMBL/GenBank/DDBJ databases">
        <title>Caulobacter inopinatus, sp. nov.</title>
        <authorList>
            <person name="Donachie S.P."/>
        </authorList>
    </citation>
    <scope>NUCLEOTIDE SEQUENCE</scope>
    <source>
        <strain evidence="1">73W</strain>
    </source>
</reference>
<dbReference type="EMBL" id="CP158375">
    <property type="protein sequence ID" value="XDO98392.1"/>
    <property type="molecule type" value="Genomic_DNA"/>
</dbReference>
<gene>
    <name evidence="1" type="ORF">ABOZ73_08255</name>
</gene>